<accession>A0A9D1GU82</accession>
<comment type="caution">
    <text evidence="5">The sequence shown here is derived from an EMBL/GenBank/DDBJ whole genome shotgun (WGS) entry which is preliminary data.</text>
</comment>
<dbReference type="GO" id="GO:0006465">
    <property type="term" value="P:signal peptide processing"/>
    <property type="evidence" value="ECO:0007669"/>
    <property type="project" value="UniProtKB-UniRule"/>
</dbReference>
<keyword evidence="2" id="KW-0175">Coiled coil</keyword>
<gene>
    <name evidence="5" type="ORF">IAC39_06090</name>
</gene>
<protein>
    <recommendedName>
        <fullName evidence="1">Signal peptidase I</fullName>
        <ecNumber evidence="1">3.4.21.89</ecNumber>
    </recommendedName>
</protein>
<name>A0A9D1GU82_9FIRM</name>
<sequence length="290" mass="32866">MPTKTKGRYETQASPNKQKSKKERSTGAKILYILKNIFVWLVAIAAVAMMIFTIISVTTFDRNERSLFGYQMFIVRTDSMKATDFDSGDLILTKRVDPATLQEGDIIAFRSTNPENFGEVVTHKIRSLTTTQDGEPAFITYGTTTNTDDTTPVTYEYVLGKYEGYLPKVGTFFTFLKTTPGYICCILLPFMLLIIMQGVNSIQVFRQYQQEKKAEIQVEREQLAAEREETRRMIEELTQMQAQMVQNASSTAMPSDTYGENGNSADSHTADRQQGFCLPDTNNQEEKYGE</sequence>
<dbReference type="EMBL" id="DVLL01000021">
    <property type="protein sequence ID" value="HIT59261.1"/>
    <property type="molecule type" value="Genomic_DNA"/>
</dbReference>
<dbReference type="EC" id="3.4.21.89" evidence="1"/>
<dbReference type="GO" id="GO:0004252">
    <property type="term" value="F:serine-type endopeptidase activity"/>
    <property type="evidence" value="ECO:0007669"/>
    <property type="project" value="UniProtKB-UniRule"/>
</dbReference>
<keyword evidence="5" id="KW-0378">Hydrolase</keyword>
<feature type="coiled-coil region" evidence="2">
    <location>
        <begin position="209"/>
        <end position="243"/>
    </location>
</feature>
<dbReference type="NCBIfam" id="TIGR02228">
    <property type="entry name" value="sigpep_I_arch"/>
    <property type="match status" value="1"/>
</dbReference>
<feature type="transmembrane region" description="Helical" evidence="4">
    <location>
        <begin position="37"/>
        <end position="60"/>
    </location>
</feature>
<keyword evidence="4" id="KW-1133">Transmembrane helix</keyword>
<keyword evidence="4" id="KW-0812">Transmembrane</keyword>
<evidence type="ECO:0000256" key="4">
    <source>
        <dbReference type="SAM" id="Phobius"/>
    </source>
</evidence>
<dbReference type="Proteomes" id="UP000824136">
    <property type="component" value="Unassembled WGS sequence"/>
</dbReference>
<evidence type="ECO:0000256" key="2">
    <source>
        <dbReference type="SAM" id="Coils"/>
    </source>
</evidence>
<dbReference type="InterPro" id="IPR001733">
    <property type="entry name" value="Peptidase_S26B"/>
</dbReference>
<dbReference type="CDD" id="cd06530">
    <property type="entry name" value="S26_SPase_I"/>
    <property type="match status" value="1"/>
</dbReference>
<organism evidence="5 6">
    <name type="scientific">Candidatus Faeciplasma pullistercoris</name>
    <dbReference type="NCBI Taxonomy" id="2840800"/>
    <lineage>
        <taxon>Bacteria</taxon>
        <taxon>Bacillati</taxon>
        <taxon>Bacillota</taxon>
        <taxon>Clostridia</taxon>
        <taxon>Eubacteriales</taxon>
        <taxon>Oscillospiraceae</taxon>
        <taxon>Oscillospiraceae incertae sedis</taxon>
        <taxon>Candidatus Faeciplasma</taxon>
    </lineage>
</organism>
<dbReference type="AlphaFoldDB" id="A0A9D1GU82"/>
<feature type="compositionally biased region" description="Polar residues" evidence="3">
    <location>
        <begin position="244"/>
        <end position="267"/>
    </location>
</feature>
<keyword evidence="4" id="KW-0472">Membrane</keyword>
<feature type="region of interest" description="Disordered" evidence="3">
    <location>
        <begin position="1"/>
        <end position="22"/>
    </location>
</feature>
<reference evidence="5" key="2">
    <citation type="journal article" date="2021" name="PeerJ">
        <title>Extensive microbial diversity within the chicken gut microbiome revealed by metagenomics and culture.</title>
        <authorList>
            <person name="Gilroy R."/>
            <person name="Ravi A."/>
            <person name="Getino M."/>
            <person name="Pursley I."/>
            <person name="Horton D.L."/>
            <person name="Alikhan N.F."/>
            <person name="Baker D."/>
            <person name="Gharbi K."/>
            <person name="Hall N."/>
            <person name="Watson M."/>
            <person name="Adriaenssens E.M."/>
            <person name="Foster-Nyarko E."/>
            <person name="Jarju S."/>
            <person name="Secka A."/>
            <person name="Antonio M."/>
            <person name="Oren A."/>
            <person name="Chaudhuri R.R."/>
            <person name="La Ragione R."/>
            <person name="Hildebrand F."/>
            <person name="Pallen M.J."/>
        </authorList>
    </citation>
    <scope>NUCLEOTIDE SEQUENCE</scope>
    <source>
        <strain evidence="5">CHK33-4379</strain>
    </source>
</reference>
<evidence type="ECO:0000313" key="5">
    <source>
        <dbReference type="EMBL" id="HIT59261.1"/>
    </source>
</evidence>
<dbReference type="GO" id="GO:0016020">
    <property type="term" value="C:membrane"/>
    <property type="evidence" value="ECO:0007669"/>
    <property type="project" value="UniProtKB-UniRule"/>
</dbReference>
<feature type="region of interest" description="Disordered" evidence="3">
    <location>
        <begin position="244"/>
        <end position="290"/>
    </location>
</feature>
<evidence type="ECO:0000313" key="6">
    <source>
        <dbReference type="Proteomes" id="UP000824136"/>
    </source>
</evidence>
<dbReference type="GO" id="GO:0009003">
    <property type="term" value="F:signal peptidase activity"/>
    <property type="evidence" value="ECO:0007669"/>
    <property type="project" value="UniProtKB-EC"/>
</dbReference>
<evidence type="ECO:0000256" key="1">
    <source>
        <dbReference type="NCBIfam" id="TIGR02228"/>
    </source>
</evidence>
<feature type="transmembrane region" description="Helical" evidence="4">
    <location>
        <begin position="180"/>
        <end position="199"/>
    </location>
</feature>
<reference evidence="5" key="1">
    <citation type="submission" date="2020-10" db="EMBL/GenBank/DDBJ databases">
        <authorList>
            <person name="Gilroy R."/>
        </authorList>
    </citation>
    <scope>NUCLEOTIDE SEQUENCE</scope>
    <source>
        <strain evidence="5">CHK33-4379</strain>
    </source>
</reference>
<proteinExistence type="predicted"/>
<evidence type="ECO:0000256" key="3">
    <source>
        <dbReference type="SAM" id="MobiDB-lite"/>
    </source>
</evidence>
<dbReference type="InterPro" id="IPR019533">
    <property type="entry name" value="Peptidase_S26"/>
</dbReference>